<protein>
    <submittedName>
        <fullName evidence="1">Uncharacterized protein</fullName>
    </submittedName>
</protein>
<name>A0A7C9DZ99_OPUST</name>
<evidence type="ECO:0000313" key="1">
    <source>
        <dbReference type="EMBL" id="MBA4651765.1"/>
    </source>
</evidence>
<proteinExistence type="predicted"/>
<accession>A0A7C9DZ99</accession>
<reference evidence="1" key="2">
    <citation type="submission" date="2020-07" db="EMBL/GenBank/DDBJ databases">
        <authorList>
            <person name="Vera ALvarez R."/>
            <person name="Arias-Moreno D.M."/>
            <person name="Jimenez-Jacinto V."/>
            <person name="Jimenez-Bremont J.F."/>
            <person name="Swaminathan K."/>
            <person name="Moose S.P."/>
            <person name="Guerrero-Gonzalez M.L."/>
            <person name="Marino-Ramirez L."/>
            <person name="Landsman D."/>
            <person name="Rodriguez-Kessler M."/>
            <person name="Delgado-Sanchez P."/>
        </authorList>
    </citation>
    <scope>NUCLEOTIDE SEQUENCE</scope>
    <source>
        <tissue evidence="1">Cladode</tissue>
    </source>
</reference>
<sequence>MRANPRGSPSFSPCGPYCLTASPPLHRCYPRRDLGGLLDAGCLGKSPYISPSLSPYGPHAGCFGRFPSLSTTLQSYLTIHNHGRWLHLARLLLLRSAAIVAAC</sequence>
<organism evidence="1">
    <name type="scientific">Opuntia streptacantha</name>
    <name type="common">Prickly pear cactus</name>
    <name type="synonym">Opuntia cardona</name>
    <dbReference type="NCBI Taxonomy" id="393608"/>
    <lineage>
        <taxon>Eukaryota</taxon>
        <taxon>Viridiplantae</taxon>
        <taxon>Streptophyta</taxon>
        <taxon>Embryophyta</taxon>
        <taxon>Tracheophyta</taxon>
        <taxon>Spermatophyta</taxon>
        <taxon>Magnoliopsida</taxon>
        <taxon>eudicotyledons</taxon>
        <taxon>Gunneridae</taxon>
        <taxon>Pentapetalae</taxon>
        <taxon>Caryophyllales</taxon>
        <taxon>Cactineae</taxon>
        <taxon>Cactaceae</taxon>
        <taxon>Opuntioideae</taxon>
        <taxon>Opuntia</taxon>
    </lineage>
</organism>
<dbReference type="EMBL" id="GISG01171510">
    <property type="protein sequence ID" value="MBA4651765.1"/>
    <property type="molecule type" value="Transcribed_RNA"/>
</dbReference>
<reference evidence="1" key="1">
    <citation type="journal article" date="2013" name="J. Plant Res.">
        <title>Effect of fungi and light on seed germination of three Opuntia species from semiarid lands of central Mexico.</title>
        <authorList>
            <person name="Delgado-Sanchez P."/>
            <person name="Jimenez-Bremont J.F."/>
            <person name="Guerrero-Gonzalez Mde L."/>
            <person name="Flores J."/>
        </authorList>
    </citation>
    <scope>NUCLEOTIDE SEQUENCE</scope>
    <source>
        <tissue evidence="1">Cladode</tissue>
    </source>
</reference>
<dbReference type="AlphaFoldDB" id="A0A7C9DZ99"/>